<reference evidence="11 12" key="1">
    <citation type="submission" date="2017-08" db="EMBL/GenBank/DDBJ databases">
        <title>Complete genome sequence of Gluconacetobacter saccharivorans CV1 isolated from Fermented Vinegar.</title>
        <authorList>
            <person name="Kim S.-Y."/>
        </authorList>
    </citation>
    <scope>NUCLEOTIDE SEQUENCE [LARGE SCALE GENOMIC DNA]</scope>
    <source>
        <strain evidence="11 12">CV1</strain>
    </source>
</reference>
<comment type="catalytic activity">
    <reaction evidence="7 8">
        <text>carbamoyl phosphate + L-aspartate = N-carbamoyl-L-aspartate + phosphate + H(+)</text>
        <dbReference type="Rhea" id="RHEA:20013"/>
        <dbReference type="ChEBI" id="CHEBI:15378"/>
        <dbReference type="ChEBI" id="CHEBI:29991"/>
        <dbReference type="ChEBI" id="CHEBI:32814"/>
        <dbReference type="ChEBI" id="CHEBI:43474"/>
        <dbReference type="ChEBI" id="CHEBI:58228"/>
        <dbReference type="EC" id="2.1.3.2"/>
    </reaction>
</comment>
<evidence type="ECO:0000313" key="12">
    <source>
        <dbReference type="Proteomes" id="UP000264120"/>
    </source>
</evidence>
<dbReference type="GO" id="GO:0006207">
    <property type="term" value="P:'de novo' pyrimidine nucleobase biosynthetic process"/>
    <property type="evidence" value="ECO:0007669"/>
    <property type="project" value="InterPro"/>
</dbReference>
<keyword evidence="5 8" id="KW-0665">Pyrimidine biosynthesis</keyword>
<feature type="binding site" evidence="8">
    <location>
        <position position="75"/>
    </location>
    <ligand>
        <name>carbamoyl phosphate</name>
        <dbReference type="ChEBI" id="CHEBI:58228"/>
    </ligand>
</feature>
<comment type="function">
    <text evidence="6 8">Catalyzes the condensation of carbamoyl phosphate and aspartate to form carbamoyl aspartate and inorganic phosphate, the committed step in the de novo pyrimidine nucleotide biosynthesis pathway.</text>
</comment>
<evidence type="ECO:0000313" key="11">
    <source>
        <dbReference type="EMBL" id="AXY22390.1"/>
    </source>
</evidence>
<dbReference type="InterPro" id="IPR006132">
    <property type="entry name" value="Asp/Orn_carbamoyltranf_P-bd"/>
</dbReference>
<dbReference type="UniPathway" id="UPA00070">
    <property type="reaction ID" value="UER00116"/>
</dbReference>
<comment type="subunit">
    <text evidence="8">Heterododecamer (2C3:3R2) of six catalytic PyrB chains organized as two trimers (C3), and six regulatory PyrI chains organized as three dimers (R2).</text>
</comment>
<evidence type="ECO:0000256" key="4">
    <source>
        <dbReference type="ARBA" id="ARBA00022679"/>
    </source>
</evidence>
<dbReference type="Gene3D" id="3.40.50.1370">
    <property type="entry name" value="Aspartate/ornithine carbamoyltransferase"/>
    <property type="match status" value="2"/>
</dbReference>
<dbReference type="HAMAP" id="MF_00001">
    <property type="entry name" value="Asp_carb_tr"/>
    <property type="match status" value="1"/>
</dbReference>
<feature type="binding site" evidence="8">
    <location>
        <position position="153"/>
    </location>
    <ligand>
        <name>carbamoyl phosphate</name>
        <dbReference type="ChEBI" id="CHEBI:58228"/>
    </ligand>
</feature>
<feature type="binding site" evidence="8">
    <location>
        <position position="156"/>
    </location>
    <ligand>
        <name>carbamoyl phosphate</name>
        <dbReference type="ChEBI" id="CHEBI:58228"/>
    </ligand>
</feature>
<dbReference type="EMBL" id="CP023036">
    <property type="protein sequence ID" value="AXY22390.1"/>
    <property type="molecule type" value="Genomic_DNA"/>
</dbReference>
<gene>
    <name evidence="8 11" type="primary">pyrB</name>
    <name evidence="11" type="ORF">CD178_01617</name>
</gene>
<evidence type="ECO:0000256" key="2">
    <source>
        <dbReference type="ARBA" id="ARBA00004852"/>
    </source>
</evidence>
<dbReference type="PROSITE" id="PS00097">
    <property type="entry name" value="CARBAMOYLTRANSFERASE"/>
    <property type="match status" value="1"/>
</dbReference>
<dbReference type="GO" id="GO:0006520">
    <property type="term" value="P:amino acid metabolic process"/>
    <property type="evidence" value="ECO:0007669"/>
    <property type="project" value="InterPro"/>
</dbReference>
<proteinExistence type="inferred from homology"/>
<evidence type="ECO:0000256" key="1">
    <source>
        <dbReference type="ARBA" id="ARBA00003822"/>
    </source>
</evidence>
<sequence length="326" mass="35404">MRSPPMSDRSAHGSNVFLTRPARHLLGVQGMHPTRITPILDLAENYTLLNRSRKTPRDLLRGRTLINLFFEDSTRTRTSFELAGKRLGADVVNMTVASSSVNKGETLLDTAATLNAMHTDLLVVRHSQSGAPALLAQKVQASVVNAGDGTHEHPTQALLDALTIRRHFGVFEGLTIAICGDVSHSRVARSNIHLLTAMGCQVRVVGPPTLVPGAIGALGVSIHHTMEDGLRGVDVVMMLRVQRERMKGTQVPSAREYFRFYGLDNKRLALAKPHALVMHPGPMNRGVEIDSRVADSDQSVIREQVEMGVAVRMAVLDILSRGGDGA</sequence>
<accession>A0A347WBZ7</accession>
<dbReference type="PRINTS" id="PR00100">
    <property type="entry name" value="AOTCASE"/>
</dbReference>
<feature type="domain" description="Aspartate/ornithine carbamoyltransferase carbamoyl-P binding" evidence="10">
    <location>
        <begin position="23"/>
        <end position="165"/>
    </location>
</feature>
<evidence type="ECO:0000259" key="9">
    <source>
        <dbReference type="Pfam" id="PF00185"/>
    </source>
</evidence>
<dbReference type="PRINTS" id="PR00101">
    <property type="entry name" value="ATCASE"/>
</dbReference>
<dbReference type="NCBIfam" id="TIGR00670">
    <property type="entry name" value="asp_carb_tr"/>
    <property type="match status" value="1"/>
</dbReference>
<evidence type="ECO:0000256" key="6">
    <source>
        <dbReference type="ARBA" id="ARBA00043884"/>
    </source>
</evidence>
<dbReference type="Pfam" id="PF00185">
    <property type="entry name" value="OTCace"/>
    <property type="match status" value="1"/>
</dbReference>
<comment type="similarity">
    <text evidence="3 8">Belongs to the aspartate/ornithine carbamoyltransferase superfamily. ATCase family.</text>
</comment>
<dbReference type="EC" id="2.1.3.2" evidence="8"/>
<feature type="binding site" evidence="8">
    <location>
        <position position="240"/>
    </location>
    <ligand>
        <name>L-aspartate</name>
        <dbReference type="ChEBI" id="CHEBI:29991"/>
    </ligand>
</feature>
<dbReference type="GO" id="GO:0044205">
    <property type="term" value="P:'de novo' UMP biosynthetic process"/>
    <property type="evidence" value="ECO:0007669"/>
    <property type="project" value="UniProtKB-UniRule"/>
</dbReference>
<feature type="binding site" evidence="8">
    <location>
        <position position="282"/>
    </location>
    <ligand>
        <name>carbamoyl phosphate</name>
        <dbReference type="ChEBI" id="CHEBI:58228"/>
    </ligand>
</feature>
<name>A0A347WBZ7_9PROT</name>
<evidence type="ECO:0000256" key="5">
    <source>
        <dbReference type="ARBA" id="ARBA00022975"/>
    </source>
</evidence>
<feature type="domain" description="Aspartate/ornithine carbamoyltransferase Asp/Orn-binding" evidence="9">
    <location>
        <begin position="172"/>
        <end position="318"/>
    </location>
</feature>
<dbReference type="GO" id="GO:0005829">
    <property type="term" value="C:cytosol"/>
    <property type="evidence" value="ECO:0007669"/>
    <property type="project" value="TreeGrafter"/>
</dbReference>
<feature type="binding site" evidence="8">
    <location>
        <position position="186"/>
    </location>
    <ligand>
        <name>L-aspartate</name>
        <dbReference type="ChEBI" id="CHEBI:29991"/>
    </ligand>
</feature>
<feature type="binding site" evidence="8">
    <location>
        <position position="76"/>
    </location>
    <ligand>
        <name>carbamoyl phosphate</name>
        <dbReference type="ChEBI" id="CHEBI:58228"/>
    </ligand>
</feature>
<dbReference type="SUPFAM" id="SSF53671">
    <property type="entry name" value="Aspartate/ornithine carbamoyltransferase"/>
    <property type="match status" value="1"/>
</dbReference>
<organism evidence="11 12">
    <name type="scientific">Komagataeibacter saccharivorans</name>
    <dbReference type="NCBI Taxonomy" id="265959"/>
    <lineage>
        <taxon>Bacteria</taxon>
        <taxon>Pseudomonadati</taxon>
        <taxon>Pseudomonadota</taxon>
        <taxon>Alphaproteobacteria</taxon>
        <taxon>Acetobacterales</taxon>
        <taxon>Acetobacteraceae</taxon>
        <taxon>Komagataeibacter</taxon>
    </lineage>
</organism>
<dbReference type="PANTHER" id="PTHR45753">
    <property type="entry name" value="ORNITHINE CARBAMOYLTRANSFERASE, MITOCHONDRIAL"/>
    <property type="match status" value="1"/>
</dbReference>
<dbReference type="NCBIfam" id="NF002032">
    <property type="entry name" value="PRK00856.1"/>
    <property type="match status" value="1"/>
</dbReference>
<dbReference type="GO" id="GO:0016597">
    <property type="term" value="F:amino acid binding"/>
    <property type="evidence" value="ECO:0007669"/>
    <property type="project" value="InterPro"/>
</dbReference>
<dbReference type="InterPro" id="IPR002082">
    <property type="entry name" value="Asp_carbamoyltransf"/>
</dbReference>
<dbReference type="Pfam" id="PF02729">
    <property type="entry name" value="OTCace_N"/>
    <property type="match status" value="1"/>
</dbReference>
<dbReference type="KEGG" id="ksc:CD178_01617"/>
<evidence type="ECO:0000256" key="3">
    <source>
        <dbReference type="ARBA" id="ARBA00008896"/>
    </source>
</evidence>
<evidence type="ECO:0000256" key="8">
    <source>
        <dbReference type="HAMAP-Rule" id="MF_00001"/>
    </source>
</evidence>
<comment type="pathway">
    <text evidence="2 8">Pyrimidine metabolism; UMP biosynthesis via de novo pathway; (S)-dihydroorotate from bicarbonate: step 2/3.</text>
</comment>
<dbReference type="PANTHER" id="PTHR45753:SF6">
    <property type="entry name" value="ASPARTATE CARBAMOYLTRANSFERASE"/>
    <property type="match status" value="1"/>
</dbReference>
<protein>
    <recommendedName>
        <fullName evidence="8">Aspartate carbamoyltransferase</fullName>
        <ecNumber evidence="8">2.1.3.2</ecNumber>
    </recommendedName>
    <alternativeName>
        <fullName evidence="8">Aspartate transcarbamylase</fullName>
        <shortName evidence="8">ATCase</shortName>
    </alternativeName>
</protein>
<feature type="binding site" evidence="8">
    <location>
        <position position="281"/>
    </location>
    <ligand>
        <name>carbamoyl phosphate</name>
        <dbReference type="ChEBI" id="CHEBI:58228"/>
    </ligand>
</feature>
<dbReference type="AlphaFoldDB" id="A0A347WBZ7"/>
<dbReference type="GO" id="GO:0004070">
    <property type="term" value="F:aspartate carbamoyltransferase activity"/>
    <property type="evidence" value="ECO:0007669"/>
    <property type="project" value="UniProtKB-UniRule"/>
</dbReference>
<dbReference type="InterPro" id="IPR006130">
    <property type="entry name" value="Asp/Orn_carbamoylTrfase"/>
</dbReference>
<dbReference type="Proteomes" id="UP000264120">
    <property type="component" value="Chromosome"/>
</dbReference>
<feature type="binding site" evidence="8">
    <location>
        <position position="103"/>
    </location>
    <ligand>
        <name>L-aspartate</name>
        <dbReference type="ChEBI" id="CHEBI:29991"/>
    </ligand>
</feature>
<keyword evidence="4 8" id="KW-0808">Transferase</keyword>
<feature type="binding site" evidence="8">
    <location>
        <position position="125"/>
    </location>
    <ligand>
        <name>carbamoyl phosphate</name>
        <dbReference type="ChEBI" id="CHEBI:58228"/>
    </ligand>
</feature>
<evidence type="ECO:0000256" key="7">
    <source>
        <dbReference type="ARBA" id="ARBA00048859"/>
    </source>
</evidence>
<dbReference type="FunFam" id="3.40.50.1370:FF:000007">
    <property type="entry name" value="Aspartate carbamoyltransferase"/>
    <property type="match status" value="1"/>
</dbReference>
<evidence type="ECO:0000259" key="10">
    <source>
        <dbReference type="Pfam" id="PF02729"/>
    </source>
</evidence>
<keyword evidence="12" id="KW-1185">Reference proteome</keyword>
<dbReference type="InterPro" id="IPR036901">
    <property type="entry name" value="Asp/Orn_carbamoylTrfase_sf"/>
</dbReference>
<comment type="function">
    <text evidence="1">Reversibly catalyzes the transfer of the carbamoyl group from carbamoyl phosphate (CP) to the N(epsilon) atom of ornithine (ORN) to produce L-citrulline.</text>
</comment>
<dbReference type="InterPro" id="IPR006131">
    <property type="entry name" value="Asp_carbamoyltransf_Asp/Orn-bd"/>
</dbReference>